<dbReference type="GO" id="GO:0006281">
    <property type="term" value="P:DNA repair"/>
    <property type="evidence" value="ECO:0007669"/>
    <property type="project" value="InterPro"/>
</dbReference>
<dbReference type="PANTHER" id="PTHR30255">
    <property type="entry name" value="SINGLE-STRANDED-DNA-SPECIFIC EXONUCLEASE RECJ"/>
    <property type="match status" value="1"/>
</dbReference>
<dbReference type="InterPro" id="IPR041122">
    <property type="entry name" value="RecJ_OB"/>
</dbReference>
<evidence type="ECO:0000259" key="6">
    <source>
        <dbReference type="Pfam" id="PF01368"/>
    </source>
</evidence>
<dbReference type="SUPFAM" id="SSF64182">
    <property type="entry name" value="DHH phosphoesterases"/>
    <property type="match status" value="1"/>
</dbReference>
<proteinExistence type="inferred from homology"/>
<dbReference type="GO" id="GO:0003676">
    <property type="term" value="F:nucleic acid binding"/>
    <property type="evidence" value="ECO:0007669"/>
    <property type="project" value="InterPro"/>
</dbReference>
<dbReference type="NCBIfam" id="TIGR00644">
    <property type="entry name" value="recJ"/>
    <property type="match status" value="1"/>
</dbReference>
<reference evidence="9" key="1">
    <citation type="journal article" date="2015" name="Proc. Natl. Acad. Sci. U.S.A.">
        <title>Networks of energetic and metabolic interactions define dynamics in microbial communities.</title>
        <authorList>
            <person name="Embree M."/>
            <person name="Liu J.K."/>
            <person name="Al-Bassam M.M."/>
            <person name="Zengler K."/>
        </authorList>
    </citation>
    <scope>NUCLEOTIDE SEQUENCE</scope>
</reference>
<evidence type="ECO:0000256" key="3">
    <source>
        <dbReference type="ARBA" id="ARBA00022722"/>
    </source>
</evidence>
<keyword evidence="5 9" id="KW-0269">Exonuclease</keyword>
<dbReference type="PANTHER" id="PTHR30255:SF2">
    <property type="entry name" value="SINGLE-STRANDED-DNA-SPECIFIC EXONUCLEASE RECJ"/>
    <property type="match status" value="1"/>
</dbReference>
<dbReference type="InterPro" id="IPR038763">
    <property type="entry name" value="DHH_sf"/>
</dbReference>
<feature type="domain" description="RecJ OB" evidence="8">
    <location>
        <begin position="471"/>
        <end position="574"/>
    </location>
</feature>
<dbReference type="EMBL" id="LNQE01000845">
    <property type="protein sequence ID" value="KUG24487.1"/>
    <property type="molecule type" value="Genomic_DNA"/>
</dbReference>
<evidence type="ECO:0000259" key="8">
    <source>
        <dbReference type="Pfam" id="PF17768"/>
    </source>
</evidence>
<dbReference type="Pfam" id="PF02272">
    <property type="entry name" value="DHHA1"/>
    <property type="match status" value="1"/>
</dbReference>
<dbReference type="Gene3D" id="3.90.1640.30">
    <property type="match status" value="1"/>
</dbReference>
<feature type="domain" description="DHHA1" evidence="7">
    <location>
        <begin position="366"/>
        <end position="457"/>
    </location>
</feature>
<dbReference type="Gene3D" id="3.10.310.30">
    <property type="match status" value="1"/>
</dbReference>
<dbReference type="GO" id="GO:0006310">
    <property type="term" value="P:DNA recombination"/>
    <property type="evidence" value="ECO:0007669"/>
    <property type="project" value="InterPro"/>
</dbReference>
<sequence length="579" mass="64588">MTKPKQLPATKWKLMESGDKNIENLLTKEFGILPIVSQILVNRGFQDKEEVRNYLYPSLNNLHSPFLMKDMKKGISRLLKSIYEHEEIIIYGDYDADGITSVVILYKFIKEITPNVNYYIPDRVQEGYGLNIPAIDKFKRNNVKLIISVDCGISDLEQIAYARTLGIDTIVLDHHAISGPLPAAIASINPNREDCDFPFKGLAGVGIAFNFLIALRGRLNREGFWKNRKYPNLKEYLDIVALGTIGDIAPLVDENRIFSKIGLELITESQRPGIKALKEVSGVDNQNIDSFKASFSLIPRINAAGRIASPLDAVELLLTDNLEEARKLAKKLDSYNRQRQLMGKEIINEILEQIRINQNIGKRNALVFMSDKWHPGIIGTAASQLVDLFNRPAFVISLNNGIGKGSGRSIPGFNIYKGIQQCASLLLSYGGHCYAAGFSIKEENIEKLTSFLEEIISSSLQLPELLLQTTIDAECHLADININLMNQIEMLAPFGSNNPEPVLCAHNIKVSAPIIVGNNHLKMWLNSDGISRGSIWFYMGEHLPAVNGSNIDIVFTPQINDWNGSSDIQLKIKDVEVIS</sequence>
<comment type="caution">
    <text evidence="9">The sequence shown here is derived from an EMBL/GenBank/DDBJ whole genome shotgun (WGS) entry which is preliminary data.</text>
</comment>
<dbReference type="GO" id="GO:0008409">
    <property type="term" value="F:5'-3' exonuclease activity"/>
    <property type="evidence" value="ECO:0007669"/>
    <property type="project" value="InterPro"/>
</dbReference>
<evidence type="ECO:0000256" key="4">
    <source>
        <dbReference type="ARBA" id="ARBA00022801"/>
    </source>
</evidence>
<dbReference type="InterPro" id="IPR001667">
    <property type="entry name" value="DDH_dom"/>
</dbReference>
<comment type="similarity">
    <text evidence="1">Belongs to the RecJ family.</text>
</comment>
<evidence type="ECO:0000256" key="5">
    <source>
        <dbReference type="ARBA" id="ARBA00022839"/>
    </source>
</evidence>
<feature type="domain" description="DDH" evidence="6">
    <location>
        <begin position="88"/>
        <end position="244"/>
    </location>
</feature>
<name>A0A0W8FUC2_9ZZZZ</name>
<evidence type="ECO:0000313" key="9">
    <source>
        <dbReference type="EMBL" id="KUG24487.1"/>
    </source>
</evidence>
<dbReference type="InterPro" id="IPR004610">
    <property type="entry name" value="RecJ"/>
</dbReference>
<keyword evidence="3" id="KW-0540">Nuclease</keyword>
<accession>A0A0W8FUC2</accession>
<protein>
    <recommendedName>
        <fullName evidence="2">Single-stranded-DNA-specific exonuclease RecJ</fullName>
    </recommendedName>
</protein>
<evidence type="ECO:0000256" key="2">
    <source>
        <dbReference type="ARBA" id="ARBA00019841"/>
    </source>
</evidence>
<dbReference type="Pfam" id="PF17768">
    <property type="entry name" value="RecJ_OB"/>
    <property type="match status" value="1"/>
</dbReference>
<dbReference type="Pfam" id="PF01368">
    <property type="entry name" value="DHH"/>
    <property type="match status" value="1"/>
</dbReference>
<evidence type="ECO:0000256" key="1">
    <source>
        <dbReference type="ARBA" id="ARBA00005915"/>
    </source>
</evidence>
<organism evidence="9">
    <name type="scientific">hydrocarbon metagenome</name>
    <dbReference type="NCBI Taxonomy" id="938273"/>
    <lineage>
        <taxon>unclassified sequences</taxon>
        <taxon>metagenomes</taxon>
        <taxon>ecological metagenomes</taxon>
    </lineage>
</organism>
<dbReference type="InterPro" id="IPR051673">
    <property type="entry name" value="SSDNA_exonuclease_RecJ"/>
</dbReference>
<dbReference type="AlphaFoldDB" id="A0A0W8FUC2"/>
<gene>
    <name evidence="9" type="ORF">ASZ90_005700</name>
</gene>
<keyword evidence="4" id="KW-0378">Hydrolase</keyword>
<dbReference type="InterPro" id="IPR003156">
    <property type="entry name" value="DHHA1_dom"/>
</dbReference>
<evidence type="ECO:0000259" key="7">
    <source>
        <dbReference type="Pfam" id="PF02272"/>
    </source>
</evidence>